<proteinExistence type="predicted"/>
<dbReference type="EMBL" id="CM010723">
    <property type="protein sequence ID" value="RZC77269.1"/>
    <property type="molecule type" value="Genomic_DNA"/>
</dbReference>
<evidence type="ECO:0000313" key="1">
    <source>
        <dbReference type="EMBL" id="RZC77269.1"/>
    </source>
</evidence>
<dbReference type="Gramene" id="RZC77269">
    <property type="protein sequence ID" value="RZC77269"/>
    <property type="gene ID" value="C5167_001506"/>
</dbReference>
<accession>A0A4Y7KZ80</accession>
<keyword evidence="2" id="KW-1185">Reference proteome</keyword>
<protein>
    <submittedName>
        <fullName evidence="1">Uncharacterized protein</fullName>
    </submittedName>
</protein>
<reference evidence="1 2" key="1">
    <citation type="journal article" date="2018" name="Science">
        <title>The opium poppy genome and morphinan production.</title>
        <authorList>
            <person name="Guo L."/>
            <person name="Winzer T."/>
            <person name="Yang X."/>
            <person name="Li Y."/>
            <person name="Ning Z."/>
            <person name="He Z."/>
            <person name="Teodor R."/>
            <person name="Lu Y."/>
            <person name="Bowser T.A."/>
            <person name="Graham I.A."/>
            <person name="Ye K."/>
        </authorList>
    </citation>
    <scope>NUCLEOTIDE SEQUENCE [LARGE SCALE GENOMIC DNA]</scope>
    <source>
        <strain evidence="2">cv. HN1</strain>
        <tissue evidence="1">Leaves</tissue>
    </source>
</reference>
<organism evidence="1 2">
    <name type="scientific">Papaver somniferum</name>
    <name type="common">Opium poppy</name>
    <dbReference type="NCBI Taxonomy" id="3469"/>
    <lineage>
        <taxon>Eukaryota</taxon>
        <taxon>Viridiplantae</taxon>
        <taxon>Streptophyta</taxon>
        <taxon>Embryophyta</taxon>
        <taxon>Tracheophyta</taxon>
        <taxon>Spermatophyta</taxon>
        <taxon>Magnoliopsida</taxon>
        <taxon>Ranunculales</taxon>
        <taxon>Papaveraceae</taxon>
        <taxon>Papaveroideae</taxon>
        <taxon>Papaver</taxon>
    </lineage>
</organism>
<gene>
    <name evidence="1" type="ORF">C5167_001506</name>
</gene>
<dbReference type="AlphaFoldDB" id="A0A4Y7KZ80"/>
<evidence type="ECO:0000313" key="2">
    <source>
        <dbReference type="Proteomes" id="UP000316621"/>
    </source>
</evidence>
<dbReference type="Proteomes" id="UP000316621">
    <property type="component" value="Chromosome 9"/>
</dbReference>
<name>A0A4Y7KZ80_PAPSO</name>
<sequence length="132" mass="14804">METRKEVDFLRSSSDTFHGTLVRRQFGGALAVLVLHKTKLYVAALAPFKAYEGDGFPYVIDLSLLAHVKETSGVPKQSQAQHEMLNMLKPWLFLQPYYGLASWNYSLLRTGLELLPTLSMLLSLVLSGLLSF</sequence>